<sequence length="565" mass="61828">MATPKPRVINLSKREGKSFGFFLRVEQGEEGHLIRNLEMRGPAELAGMRDGDRILRVNGTFVDKMDHSRVVEMVKGSGMTVTFHILDQASYKQAKASGVDLSNPQPCPAQTPPIMNGVAGCTPKPKLCYLVKAQNGYGFSLKSTRGEKGIFMTDVTPAGVAEKAGVKVKDRVLEVNGVNTEDATHEQIVEKVKASGSSVIFLLADEETESHYRNKKLKLAAGLATVKHLPHKPRIANMSKGSDGYGYFLRADPKVEGHFIKDIDHGSPAERVGLKDLDRLVAVNGEEVDSLDHDQVVNRIRQCGDSCSLLVVDEETDKIYKMAGVSPLLYWDEVKGALPQTTPPASPKPVTPIPEPSPAPSPALAQPTTDDYKPKLCKLEKTVAGFGFHLNGIQGVPGQYIKEVVKCGAADRAGLKDDDIVIEVGGVNVEDSNHEQVVKMIRDSGSSLVLLVAERRAYDYFKAKMIPITTMLLAQATPTTPTPSLEEVKEEEEQKEEQEEKESEKEQEEGEEVEEEEQKEVEQEEAEQAEEVTRPATPSSQSEPCDRKPSVSSSESSGPSEDERL</sequence>
<dbReference type="Proteomes" id="UP001221898">
    <property type="component" value="Unassembled WGS sequence"/>
</dbReference>
<dbReference type="EMBL" id="JAINUG010000028">
    <property type="protein sequence ID" value="KAJ8409944.1"/>
    <property type="molecule type" value="Genomic_DNA"/>
</dbReference>
<dbReference type="Gene3D" id="2.30.42.10">
    <property type="match status" value="4"/>
</dbReference>
<dbReference type="InterPro" id="IPR001478">
    <property type="entry name" value="PDZ"/>
</dbReference>
<feature type="domain" description="PDZ" evidence="4">
    <location>
        <begin position="376"/>
        <end position="456"/>
    </location>
</feature>
<evidence type="ECO:0000313" key="5">
    <source>
        <dbReference type="EMBL" id="KAJ8409944.1"/>
    </source>
</evidence>
<feature type="compositionally biased region" description="Acidic residues" evidence="3">
    <location>
        <begin position="488"/>
        <end position="530"/>
    </location>
</feature>
<feature type="compositionally biased region" description="Low complexity" evidence="3">
    <location>
        <begin position="550"/>
        <end position="559"/>
    </location>
</feature>
<reference evidence="5" key="1">
    <citation type="journal article" date="2023" name="Science">
        <title>Genome structures resolve the early diversification of teleost fishes.</title>
        <authorList>
            <person name="Parey E."/>
            <person name="Louis A."/>
            <person name="Montfort J."/>
            <person name="Bouchez O."/>
            <person name="Roques C."/>
            <person name="Iampietro C."/>
            <person name="Lluch J."/>
            <person name="Castinel A."/>
            <person name="Donnadieu C."/>
            <person name="Desvignes T."/>
            <person name="Floi Bucao C."/>
            <person name="Jouanno E."/>
            <person name="Wen M."/>
            <person name="Mejri S."/>
            <person name="Dirks R."/>
            <person name="Jansen H."/>
            <person name="Henkel C."/>
            <person name="Chen W.J."/>
            <person name="Zahm M."/>
            <person name="Cabau C."/>
            <person name="Klopp C."/>
            <person name="Thompson A.W."/>
            <person name="Robinson-Rechavi M."/>
            <person name="Braasch I."/>
            <person name="Lecointre G."/>
            <person name="Bobe J."/>
            <person name="Postlethwait J.H."/>
            <person name="Berthelot C."/>
            <person name="Roest Crollius H."/>
            <person name="Guiguen Y."/>
        </authorList>
    </citation>
    <scope>NUCLEOTIDE SEQUENCE</scope>
    <source>
        <strain evidence="5">NC1722</strain>
    </source>
</reference>
<feature type="domain" description="PDZ" evidence="4">
    <location>
        <begin position="127"/>
        <end position="207"/>
    </location>
</feature>
<feature type="domain" description="PDZ" evidence="4">
    <location>
        <begin position="235"/>
        <end position="315"/>
    </location>
</feature>
<dbReference type="GO" id="GO:0072659">
    <property type="term" value="P:protein localization to plasma membrane"/>
    <property type="evidence" value="ECO:0007669"/>
    <property type="project" value="TreeGrafter"/>
</dbReference>
<feature type="region of interest" description="Disordered" evidence="3">
    <location>
        <begin position="477"/>
        <end position="565"/>
    </location>
</feature>
<dbReference type="InterPro" id="IPR036034">
    <property type="entry name" value="PDZ_sf"/>
</dbReference>
<dbReference type="PANTHER" id="PTHR14191">
    <property type="entry name" value="PDZ DOMAIN CONTAINING PROTEIN"/>
    <property type="match status" value="1"/>
</dbReference>
<dbReference type="GO" id="GO:0005102">
    <property type="term" value="F:signaling receptor binding"/>
    <property type="evidence" value="ECO:0007669"/>
    <property type="project" value="TreeGrafter"/>
</dbReference>
<dbReference type="CDD" id="cd06768">
    <property type="entry name" value="PDZ_NHERF-like"/>
    <property type="match status" value="4"/>
</dbReference>
<dbReference type="PANTHER" id="PTHR14191:SF6">
    <property type="entry name" value="NA(+)_H(+) EXCHANGE REGULATORY COFACTOR NHE-RF3-RELATED"/>
    <property type="match status" value="1"/>
</dbReference>
<evidence type="ECO:0000256" key="2">
    <source>
        <dbReference type="ARBA" id="ARBA00038110"/>
    </source>
</evidence>
<proteinExistence type="inferred from homology"/>
<gene>
    <name evidence="5" type="ORF">AAFF_G00209850</name>
</gene>
<dbReference type="InterPro" id="IPR051067">
    <property type="entry name" value="NHER"/>
</dbReference>
<keyword evidence="6" id="KW-1185">Reference proteome</keyword>
<dbReference type="GO" id="GO:0043495">
    <property type="term" value="F:protein-membrane adaptor activity"/>
    <property type="evidence" value="ECO:0007669"/>
    <property type="project" value="TreeGrafter"/>
</dbReference>
<dbReference type="PROSITE" id="PS50106">
    <property type="entry name" value="PDZ"/>
    <property type="match status" value="4"/>
</dbReference>
<name>A0AAD7SWA8_9TELE</name>
<dbReference type="SMART" id="SM00228">
    <property type="entry name" value="PDZ"/>
    <property type="match status" value="4"/>
</dbReference>
<comment type="similarity">
    <text evidence="2">Belongs to the NHER family.</text>
</comment>
<feature type="compositionally biased region" description="Pro residues" evidence="3">
    <location>
        <begin position="341"/>
        <end position="361"/>
    </location>
</feature>
<evidence type="ECO:0000259" key="4">
    <source>
        <dbReference type="PROSITE" id="PS50106"/>
    </source>
</evidence>
<dbReference type="SUPFAM" id="SSF50156">
    <property type="entry name" value="PDZ domain-like"/>
    <property type="match status" value="4"/>
</dbReference>
<dbReference type="AlphaFoldDB" id="A0AAD7SWA8"/>
<accession>A0AAD7SWA8</accession>
<comment type="caution">
    <text evidence="5">The sequence shown here is derived from an EMBL/GenBank/DDBJ whole genome shotgun (WGS) entry which is preliminary data.</text>
</comment>
<evidence type="ECO:0000313" key="6">
    <source>
        <dbReference type="Proteomes" id="UP001221898"/>
    </source>
</evidence>
<organism evidence="5 6">
    <name type="scientific">Aldrovandia affinis</name>
    <dbReference type="NCBI Taxonomy" id="143900"/>
    <lineage>
        <taxon>Eukaryota</taxon>
        <taxon>Metazoa</taxon>
        <taxon>Chordata</taxon>
        <taxon>Craniata</taxon>
        <taxon>Vertebrata</taxon>
        <taxon>Euteleostomi</taxon>
        <taxon>Actinopterygii</taxon>
        <taxon>Neopterygii</taxon>
        <taxon>Teleostei</taxon>
        <taxon>Notacanthiformes</taxon>
        <taxon>Halosauridae</taxon>
        <taxon>Aldrovandia</taxon>
    </lineage>
</organism>
<dbReference type="GO" id="GO:0016324">
    <property type="term" value="C:apical plasma membrane"/>
    <property type="evidence" value="ECO:0007669"/>
    <property type="project" value="TreeGrafter"/>
</dbReference>
<evidence type="ECO:0000256" key="3">
    <source>
        <dbReference type="SAM" id="MobiDB-lite"/>
    </source>
</evidence>
<feature type="domain" description="PDZ" evidence="4">
    <location>
        <begin position="8"/>
        <end position="89"/>
    </location>
</feature>
<keyword evidence="1" id="KW-0677">Repeat</keyword>
<protein>
    <recommendedName>
        <fullName evidence="4">PDZ domain-containing protein</fullName>
    </recommendedName>
</protein>
<dbReference type="Pfam" id="PF00595">
    <property type="entry name" value="PDZ"/>
    <property type="match status" value="4"/>
</dbReference>
<evidence type="ECO:0000256" key="1">
    <source>
        <dbReference type="ARBA" id="ARBA00022737"/>
    </source>
</evidence>
<feature type="region of interest" description="Disordered" evidence="3">
    <location>
        <begin position="340"/>
        <end position="370"/>
    </location>
</feature>